<dbReference type="PROSITE" id="PS51350">
    <property type="entry name" value="PTS_HPR_DOM"/>
    <property type="match status" value="1"/>
</dbReference>
<name>A0A1M4S8X8_9BACT</name>
<dbReference type="InterPro" id="IPR050399">
    <property type="entry name" value="HPr"/>
</dbReference>
<keyword evidence="7" id="KW-1185">Reference proteome</keyword>
<dbReference type="CDD" id="cd00367">
    <property type="entry name" value="PTS-HPr_like"/>
    <property type="match status" value="1"/>
</dbReference>
<evidence type="ECO:0000313" key="7">
    <source>
        <dbReference type="Proteomes" id="UP000184076"/>
    </source>
</evidence>
<dbReference type="GO" id="GO:0009401">
    <property type="term" value="P:phosphoenolpyruvate-dependent sugar phosphotransferase system"/>
    <property type="evidence" value="ECO:0007669"/>
    <property type="project" value="UniProtKB-KW"/>
</dbReference>
<evidence type="ECO:0000256" key="1">
    <source>
        <dbReference type="ARBA" id="ARBA00004496"/>
    </source>
</evidence>
<dbReference type="PANTHER" id="PTHR33705">
    <property type="entry name" value="PHOSPHOCARRIER PROTEIN HPR"/>
    <property type="match status" value="1"/>
</dbReference>
<keyword evidence="3" id="KW-0963">Cytoplasm</keyword>
<dbReference type="NCBIfam" id="TIGR01003">
    <property type="entry name" value="PTS_HPr_family"/>
    <property type="match status" value="1"/>
</dbReference>
<dbReference type="InterPro" id="IPR000032">
    <property type="entry name" value="HPr-like"/>
</dbReference>
<dbReference type="PROSITE" id="PS00589">
    <property type="entry name" value="PTS_HPR_SER"/>
    <property type="match status" value="1"/>
</dbReference>
<dbReference type="Gene3D" id="3.30.1340.10">
    <property type="entry name" value="HPr-like"/>
    <property type="match status" value="1"/>
</dbReference>
<dbReference type="Pfam" id="PF00381">
    <property type="entry name" value="PTS-HPr"/>
    <property type="match status" value="1"/>
</dbReference>
<dbReference type="SUPFAM" id="SSF55594">
    <property type="entry name" value="HPr-like"/>
    <property type="match status" value="1"/>
</dbReference>
<dbReference type="Proteomes" id="UP000184076">
    <property type="component" value="Unassembled WGS sequence"/>
</dbReference>
<evidence type="ECO:0000313" key="6">
    <source>
        <dbReference type="EMBL" id="SHE28673.1"/>
    </source>
</evidence>
<keyword evidence="4" id="KW-0598">Phosphotransferase system</keyword>
<dbReference type="STRING" id="1121391.SAMN02745206_00021"/>
<dbReference type="EMBL" id="FQVB01000003">
    <property type="protein sequence ID" value="SHE28673.1"/>
    <property type="molecule type" value="Genomic_DNA"/>
</dbReference>
<dbReference type="AlphaFoldDB" id="A0A1M4S8X8"/>
<sequence>MGLTALTDQVTEIEQEFVVPNKLGFHARVAAQIVKTASRFRSDVRLIKDETSVNGKSILDVLSLECPQGTTVKVITRGDDAEDALKAVAELFQSKFGES</sequence>
<dbReference type="OrthoDB" id="9798965at2"/>
<dbReference type="PANTHER" id="PTHR33705:SF2">
    <property type="entry name" value="PHOSPHOCARRIER PROTEIN NPR"/>
    <property type="match status" value="1"/>
</dbReference>
<evidence type="ECO:0000256" key="2">
    <source>
        <dbReference type="ARBA" id="ARBA00010736"/>
    </source>
</evidence>
<dbReference type="RefSeq" id="WP_073035771.1">
    <property type="nucleotide sequence ID" value="NZ_FQVB01000003.1"/>
</dbReference>
<reference evidence="7" key="1">
    <citation type="submission" date="2016-11" db="EMBL/GenBank/DDBJ databases">
        <authorList>
            <person name="Varghese N."/>
            <person name="Submissions S."/>
        </authorList>
    </citation>
    <scope>NUCLEOTIDE SEQUENCE [LARGE SCALE GENOMIC DNA]</scope>
    <source>
        <strain evidence="7">DSM 9756</strain>
    </source>
</reference>
<dbReference type="InterPro" id="IPR035895">
    <property type="entry name" value="HPr-like_sf"/>
</dbReference>
<evidence type="ECO:0000256" key="4">
    <source>
        <dbReference type="ARBA" id="ARBA00022683"/>
    </source>
</evidence>
<comment type="similarity">
    <text evidence="2">Belongs to the HPr family.</text>
</comment>
<protein>
    <submittedName>
        <fullName evidence="6">Phosphocarrier protein</fullName>
    </submittedName>
</protein>
<dbReference type="GO" id="GO:0005737">
    <property type="term" value="C:cytoplasm"/>
    <property type="evidence" value="ECO:0007669"/>
    <property type="project" value="UniProtKB-SubCell"/>
</dbReference>
<proteinExistence type="inferred from homology"/>
<feature type="domain" description="HPr" evidence="5">
    <location>
        <begin position="12"/>
        <end position="99"/>
    </location>
</feature>
<evidence type="ECO:0000256" key="3">
    <source>
        <dbReference type="ARBA" id="ARBA00022490"/>
    </source>
</evidence>
<accession>A0A1M4S8X8</accession>
<comment type="subcellular location">
    <subcellularLocation>
        <location evidence="1">Cytoplasm</location>
    </subcellularLocation>
</comment>
<gene>
    <name evidence="6" type="ORF">SAMN02745206_00021</name>
</gene>
<organism evidence="6 7">
    <name type="scientific">Desulfacinum infernum DSM 9756</name>
    <dbReference type="NCBI Taxonomy" id="1121391"/>
    <lineage>
        <taxon>Bacteria</taxon>
        <taxon>Pseudomonadati</taxon>
        <taxon>Thermodesulfobacteriota</taxon>
        <taxon>Syntrophobacteria</taxon>
        <taxon>Syntrophobacterales</taxon>
        <taxon>Syntrophobacteraceae</taxon>
        <taxon>Desulfacinum</taxon>
    </lineage>
</organism>
<dbReference type="InterPro" id="IPR002114">
    <property type="entry name" value="PTS_HPr_Ser_P_site"/>
</dbReference>
<dbReference type="PRINTS" id="PR00107">
    <property type="entry name" value="PHOSPHOCPHPR"/>
</dbReference>
<evidence type="ECO:0000259" key="5">
    <source>
        <dbReference type="PROSITE" id="PS51350"/>
    </source>
</evidence>